<evidence type="ECO:0000313" key="3">
    <source>
        <dbReference type="Proteomes" id="UP000199496"/>
    </source>
</evidence>
<keyword evidence="1" id="KW-0472">Membrane</keyword>
<dbReference type="Proteomes" id="UP000199496">
    <property type="component" value="Unassembled WGS sequence"/>
</dbReference>
<keyword evidence="1" id="KW-1133">Transmembrane helix</keyword>
<accession>A0A1H9G3G7</accession>
<reference evidence="2 3" key="1">
    <citation type="submission" date="2016-10" db="EMBL/GenBank/DDBJ databases">
        <authorList>
            <person name="de Groot N.N."/>
        </authorList>
    </citation>
    <scope>NUCLEOTIDE SEQUENCE [LARGE SCALE GENOMIC DNA]</scope>
    <source>
        <strain evidence="2 3">B7-7</strain>
    </source>
</reference>
<keyword evidence="1" id="KW-0812">Transmembrane</keyword>
<evidence type="ECO:0008006" key="4">
    <source>
        <dbReference type="Google" id="ProtNLM"/>
    </source>
</evidence>
<proteinExistence type="predicted"/>
<dbReference type="EMBL" id="FOFO01000032">
    <property type="protein sequence ID" value="SEQ44631.1"/>
    <property type="molecule type" value="Genomic_DNA"/>
</dbReference>
<organism evidence="2 3">
    <name type="scientific">Ectothiorhodospira magna</name>
    <dbReference type="NCBI Taxonomy" id="867345"/>
    <lineage>
        <taxon>Bacteria</taxon>
        <taxon>Pseudomonadati</taxon>
        <taxon>Pseudomonadota</taxon>
        <taxon>Gammaproteobacteria</taxon>
        <taxon>Chromatiales</taxon>
        <taxon>Ectothiorhodospiraceae</taxon>
        <taxon>Ectothiorhodospira</taxon>
    </lineage>
</organism>
<evidence type="ECO:0000256" key="1">
    <source>
        <dbReference type="SAM" id="Phobius"/>
    </source>
</evidence>
<dbReference type="STRING" id="867345.SAMN05421693_13211"/>
<sequence length="62" mass="6763">MWSDLLAALALLMIIEGLLPFLNPAGFRRGLLQVAELSDSALRGIGLFSLLIGVLALWWIRG</sequence>
<keyword evidence="3" id="KW-1185">Reference proteome</keyword>
<name>A0A1H9G3G7_9GAMM</name>
<dbReference type="AlphaFoldDB" id="A0A1H9G3G7"/>
<dbReference type="InterPro" id="IPR019201">
    <property type="entry name" value="DUF2065"/>
</dbReference>
<evidence type="ECO:0000313" key="2">
    <source>
        <dbReference type="EMBL" id="SEQ44631.1"/>
    </source>
</evidence>
<dbReference type="Pfam" id="PF09838">
    <property type="entry name" value="DUF2065"/>
    <property type="match status" value="1"/>
</dbReference>
<dbReference type="PANTHER" id="PTHR38602">
    <property type="entry name" value="INNER MEMBRANE PROTEIN-RELATED"/>
    <property type="match status" value="1"/>
</dbReference>
<gene>
    <name evidence="2" type="ORF">SAMN05421693_13211</name>
</gene>
<protein>
    <recommendedName>
        <fullName evidence="4">DUF2065 domain-containing protein</fullName>
    </recommendedName>
</protein>
<feature type="transmembrane region" description="Helical" evidence="1">
    <location>
        <begin position="41"/>
        <end position="60"/>
    </location>
</feature>
<dbReference type="PANTHER" id="PTHR38602:SF1">
    <property type="entry name" value="INNER MEMBRANE PROTEIN"/>
    <property type="match status" value="1"/>
</dbReference>
<dbReference type="RefSeq" id="WP_202906265.1">
    <property type="nucleotide sequence ID" value="NZ_FOFO01000032.1"/>
</dbReference>